<dbReference type="Proteomes" id="UP000002038">
    <property type="component" value="Unassembled WGS sequence"/>
</dbReference>
<organism evidence="1 2">
    <name type="scientific">Blastomyces gilchristii (strain SLH14081)</name>
    <name type="common">Blastomyces dermatitidis</name>
    <dbReference type="NCBI Taxonomy" id="559298"/>
    <lineage>
        <taxon>Eukaryota</taxon>
        <taxon>Fungi</taxon>
        <taxon>Dikarya</taxon>
        <taxon>Ascomycota</taxon>
        <taxon>Pezizomycotina</taxon>
        <taxon>Eurotiomycetes</taxon>
        <taxon>Eurotiomycetidae</taxon>
        <taxon>Onygenales</taxon>
        <taxon>Ajellomycetaceae</taxon>
        <taxon>Blastomyces</taxon>
    </lineage>
</organism>
<dbReference type="KEGG" id="bgh:BDBG_17322"/>
<dbReference type="AlphaFoldDB" id="A0A179USZ6"/>
<accession>A0A179USZ6</accession>
<name>A0A179USZ6_BLAGS</name>
<sequence length="142" mass="15465">SSFIDRSAFTDDSELNVESLIENLKNVIMKKLSVLYVTESSVSLLASSVTSFSAASLSVPFSATSQSSTLVSVSGSPALTTSVPATLTPATSALITAFITSSSHFKEMLYRLSELHFSVKDIHVFRNRNTDVILFYTHRYEA</sequence>
<evidence type="ECO:0000313" key="2">
    <source>
        <dbReference type="Proteomes" id="UP000002038"/>
    </source>
</evidence>
<dbReference type="EMBL" id="GG657459">
    <property type="protein sequence ID" value="OAT10187.1"/>
    <property type="molecule type" value="Genomic_DNA"/>
</dbReference>
<proteinExistence type="predicted"/>
<dbReference type="RefSeq" id="XP_031579203.1">
    <property type="nucleotide sequence ID" value="XM_031725073.1"/>
</dbReference>
<feature type="non-terminal residue" evidence="1">
    <location>
        <position position="1"/>
    </location>
</feature>
<dbReference type="GeneID" id="42529075"/>
<protein>
    <submittedName>
        <fullName evidence="1">Uncharacterized protein</fullName>
    </submittedName>
</protein>
<gene>
    <name evidence="1" type="ORF">BDBG_17322</name>
</gene>
<feature type="non-terminal residue" evidence="1">
    <location>
        <position position="142"/>
    </location>
</feature>
<reference evidence="2" key="1">
    <citation type="journal article" date="2015" name="PLoS Genet.">
        <title>The dynamic genome and transcriptome of the human fungal pathogen Blastomyces and close relative Emmonsia.</title>
        <authorList>
            <person name="Munoz J.F."/>
            <person name="Gauthier G.M."/>
            <person name="Desjardins C.A."/>
            <person name="Gallo J.E."/>
            <person name="Holder J."/>
            <person name="Sullivan T.D."/>
            <person name="Marty A.J."/>
            <person name="Carmen J.C."/>
            <person name="Chen Z."/>
            <person name="Ding L."/>
            <person name="Gujja S."/>
            <person name="Magrini V."/>
            <person name="Misas E."/>
            <person name="Mitreva M."/>
            <person name="Priest M."/>
            <person name="Saif S."/>
            <person name="Whiston E.A."/>
            <person name="Young S."/>
            <person name="Zeng Q."/>
            <person name="Goldman W.E."/>
            <person name="Mardis E.R."/>
            <person name="Taylor J.W."/>
            <person name="McEwen J.G."/>
            <person name="Clay O.K."/>
            <person name="Klein B.S."/>
            <person name="Cuomo C.A."/>
        </authorList>
    </citation>
    <scope>NUCLEOTIDE SEQUENCE [LARGE SCALE GENOMIC DNA]</scope>
    <source>
        <strain evidence="2">SLH14081</strain>
    </source>
</reference>
<dbReference type="VEuPathDB" id="FungiDB:BDBG_17322"/>
<evidence type="ECO:0000313" key="1">
    <source>
        <dbReference type="EMBL" id="OAT10187.1"/>
    </source>
</evidence>
<keyword evidence="2" id="KW-1185">Reference proteome</keyword>